<feature type="transmembrane region" description="Helical" evidence="9">
    <location>
        <begin position="235"/>
        <end position="253"/>
    </location>
</feature>
<evidence type="ECO:0000256" key="9">
    <source>
        <dbReference type="SAM" id="Phobius"/>
    </source>
</evidence>
<feature type="transmembrane region" description="Helical" evidence="9">
    <location>
        <begin position="594"/>
        <end position="617"/>
    </location>
</feature>
<feature type="transmembrane region" description="Helical" evidence="9">
    <location>
        <begin position="202"/>
        <end position="223"/>
    </location>
</feature>
<dbReference type="Pfam" id="PF13499">
    <property type="entry name" value="EF-hand_7"/>
    <property type="match status" value="1"/>
</dbReference>
<feature type="transmembrane region" description="Helical" evidence="9">
    <location>
        <begin position="436"/>
        <end position="456"/>
    </location>
</feature>
<name>A0A7J6UWA1_THATH</name>
<evidence type="ECO:0000313" key="12">
    <source>
        <dbReference type="EMBL" id="KAF5176886.1"/>
    </source>
</evidence>
<dbReference type="Pfam" id="PF01699">
    <property type="entry name" value="Na_Ca_ex"/>
    <property type="match status" value="1"/>
</dbReference>
<evidence type="ECO:0000256" key="2">
    <source>
        <dbReference type="ARBA" id="ARBA00022448"/>
    </source>
</evidence>
<feature type="domain" description="EF-hand" evidence="11">
    <location>
        <begin position="325"/>
        <end position="360"/>
    </location>
</feature>
<dbReference type="AlphaFoldDB" id="A0A7J6UWA1"/>
<evidence type="ECO:0000256" key="3">
    <source>
        <dbReference type="ARBA" id="ARBA00022449"/>
    </source>
</evidence>
<keyword evidence="13" id="KW-1185">Reference proteome</keyword>
<comment type="subcellular location">
    <subcellularLocation>
        <location evidence="1">Endomembrane system</location>
        <topology evidence="1">Multi-pass membrane protein</topology>
    </subcellularLocation>
</comment>
<dbReference type="CDD" id="cd00051">
    <property type="entry name" value="EFh"/>
    <property type="match status" value="1"/>
</dbReference>
<dbReference type="InterPro" id="IPR018247">
    <property type="entry name" value="EF_Hand_1_Ca_BS"/>
</dbReference>
<dbReference type="GO" id="GO:0005509">
    <property type="term" value="F:calcium ion binding"/>
    <property type="evidence" value="ECO:0007669"/>
    <property type="project" value="InterPro"/>
</dbReference>
<dbReference type="InterPro" id="IPR011992">
    <property type="entry name" value="EF-hand-dom_pair"/>
</dbReference>
<dbReference type="PANTHER" id="PTHR31503">
    <property type="entry name" value="VACUOLAR CALCIUM ION TRANSPORTER"/>
    <property type="match status" value="1"/>
</dbReference>
<dbReference type="InterPro" id="IPR004837">
    <property type="entry name" value="NaCa_Exmemb"/>
</dbReference>
<dbReference type="GO" id="GO:0015369">
    <property type="term" value="F:calcium:proton antiporter activity"/>
    <property type="evidence" value="ECO:0007669"/>
    <property type="project" value="TreeGrafter"/>
</dbReference>
<evidence type="ECO:0000256" key="1">
    <source>
        <dbReference type="ARBA" id="ARBA00004127"/>
    </source>
</evidence>
<evidence type="ECO:0000256" key="8">
    <source>
        <dbReference type="ARBA" id="ARBA00023136"/>
    </source>
</evidence>
<keyword evidence="10" id="KW-0732">Signal</keyword>
<feature type="transmembrane region" description="Helical" evidence="9">
    <location>
        <begin position="518"/>
        <end position="543"/>
    </location>
</feature>
<organism evidence="12 13">
    <name type="scientific">Thalictrum thalictroides</name>
    <name type="common">Rue-anemone</name>
    <name type="synonym">Anemone thalictroides</name>
    <dbReference type="NCBI Taxonomy" id="46969"/>
    <lineage>
        <taxon>Eukaryota</taxon>
        <taxon>Viridiplantae</taxon>
        <taxon>Streptophyta</taxon>
        <taxon>Embryophyta</taxon>
        <taxon>Tracheophyta</taxon>
        <taxon>Spermatophyta</taxon>
        <taxon>Magnoliopsida</taxon>
        <taxon>Ranunculales</taxon>
        <taxon>Ranunculaceae</taxon>
        <taxon>Thalictroideae</taxon>
        <taxon>Thalictrum</taxon>
    </lineage>
</organism>
<keyword evidence="7" id="KW-0406">Ion transport</keyword>
<dbReference type="GO" id="GO:0016020">
    <property type="term" value="C:membrane"/>
    <property type="evidence" value="ECO:0007669"/>
    <property type="project" value="InterPro"/>
</dbReference>
<keyword evidence="6 9" id="KW-1133">Transmembrane helix</keyword>
<evidence type="ECO:0000313" key="13">
    <source>
        <dbReference type="Proteomes" id="UP000554482"/>
    </source>
</evidence>
<dbReference type="InterPro" id="IPR004713">
    <property type="entry name" value="CaH_exchang"/>
</dbReference>
<feature type="transmembrane region" description="Helical" evidence="9">
    <location>
        <begin position="99"/>
        <end position="117"/>
    </location>
</feature>
<reference evidence="12 13" key="1">
    <citation type="submission" date="2020-06" db="EMBL/GenBank/DDBJ databases">
        <title>Transcriptomic and genomic resources for Thalictrum thalictroides and T. hernandezii: Facilitating candidate gene discovery in an emerging model plant lineage.</title>
        <authorList>
            <person name="Arias T."/>
            <person name="Riano-Pachon D.M."/>
            <person name="Di Stilio V.S."/>
        </authorList>
    </citation>
    <scope>NUCLEOTIDE SEQUENCE [LARGE SCALE GENOMIC DNA]</scope>
    <source>
        <strain evidence="13">cv. WT478/WT964</strain>
        <tissue evidence="12">Leaves</tissue>
    </source>
</reference>
<keyword evidence="8 9" id="KW-0472">Membrane</keyword>
<accession>A0A7J6UWA1</accession>
<feature type="domain" description="EF-hand" evidence="11">
    <location>
        <begin position="285"/>
        <end position="320"/>
    </location>
</feature>
<dbReference type="SMART" id="SM00054">
    <property type="entry name" value="EFh"/>
    <property type="match status" value="2"/>
</dbReference>
<dbReference type="SUPFAM" id="SSF47473">
    <property type="entry name" value="EF-hand"/>
    <property type="match status" value="1"/>
</dbReference>
<dbReference type="PROSITE" id="PS50222">
    <property type="entry name" value="EF_HAND_2"/>
    <property type="match status" value="2"/>
</dbReference>
<dbReference type="GO" id="GO:0012505">
    <property type="term" value="C:endomembrane system"/>
    <property type="evidence" value="ECO:0007669"/>
    <property type="project" value="UniProtKB-SubCell"/>
</dbReference>
<keyword evidence="5" id="KW-0106">Calcium</keyword>
<keyword evidence="4 9" id="KW-0812">Transmembrane</keyword>
<keyword evidence="3" id="KW-0050">Antiport</keyword>
<evidence type="ECO:0000259" key="11">
    <source>
        <dbReference type="PROSITE" id="PS50222"/>
    </source>
</evidence>
<feature type="transmembrane region" description="Helical" evidence="9">
    <location>
        <begin position="142"/>
        <end position="167"/>
    </location>
</feature>
<keyword evidence="2" id="KW-0813">Transport</keyword>
<evidence type="ECO:0000256" key="6">
    <source>
        <dbReference type="ARBA" id="ARBA00022989"/>
    </source>
</evidence>
<comment type="caution">
    <text evidence="12">The sequence shown here is derived from an EMBL/GenBank/DDBJ whole genome shotgun (WGS) entry which is preliminary data.</text>
</comment>
<evidence type="ECO:0000256" key="7">
    <source>
        <dbReference type="ARBA" id="ARBA00023065"/>
    </source>
</evidence>
<feature type="transmembrane region" description="Helical" evidence="9">
    <location>
        <begin position="477"/>
        <end position="498"/>
    </location>
</feature>
<proteinExistence type="predicted"/>
<dbReference type="PANTHER" id="PTHR31503:SF80">
    <property type="entry name" value="EF-HAND DOMAIN-CONTAINING PROTEIN"/>
    <property type="match status" value="1"/>
</dbReference>
<feature type="signal peptide" evidence="10">
    <location>
        <begin position="1"/>
        <end position="20"/>
    </location>
</feature>
<gene>
    <name evidence="12" type="ORF">FRX31_033528</name>
</gene>
<dbReference type="Proteomes" id="UP000554482">
    <property type="component" value="Unassembled WGS sequence"/>
</dbReference>
<evidence type="ECO:0000256" key="4">
    <source>
        <dbReference type="ARBA" id="ARBA00022692"/>
    </source>
</evidence>
<dbReference type="GO" id="GO:0006874">
    <property type="term" value="P:intracellular calcium ion homeostasis"/>
    <property type="evidence" value="ECO:0007669"/>
    <property type="project" value="TreeGrafter"/>
</dbReference>
<feature type="chain" id="PRO_5029513571" evidence="10">
    <location>
        <begin position="21"/>
        <end position="645"/>
    </location>
</feature>
<dbReference type="Gene3D" id="1.10.238.10">
    <property type="entry name" value="EF-hand"/>
    <property type="match status" value="1"/>
</dbReference>
<feature type="transmembrane region" description="Helical" evidence="9">
    <location>
        <begin position="64"/>
        <end position="87"/>
    </location>
</feature>
<dbReference type="OrthoDB" id="26525at2759"/>
<dbReference type="PROSITE" id="PS00018">
    <property type="entry name" value="EF_HAND_1"/>
    <property type="match status" value="1"/>
</dbReference>
<dbReference type="InterPro" id="IPR002048">
    <property type="entry name" value="EF_hand_dom"/>
</dbReference>
<sequence length="645" mass="70439">MKQLTLFMLVLCLVVNIGYSRLNMSTNSSSGSDLASDGLTNVHQSPYLLLGPINSSVTCEPMDGFLPCATNIWGHLFLIVVYQYLLYLGDRYVSTGSELMFSLVGPGIFGASAFQILGSLPEALLVLASGISGSQETAQAEVVSGVGILAGSTVFLLTLLWGTCVVVGKMDLSEELKSFDTGVSKPLSFLESGITTDCQTHYTARIMILSTMPFIIAQLPHVLGSSSAGSVATPFALIMSVTFLFSYCFYQVFQPWIQNRRLDYMRHKFVQNILLPRLHTSDGRPNEEVIKELFHKIDQNNDKFVTPGELKGLILGIQFQEVGLNEEDFVEMVLKDFDTSSDAQIDEKEFVRGISKWLSNTNRKNDNKSFPQSAQEFTEEQDTLIAEVNKNVQGFSNIFWSYLKAASLLFLGISILVLLARPLIKTVVNFSSAANIPSIYVSFIMVPMVVNYRRAISSVKSIQQKRQQSASLTLSEIYSGAFMNNIFGISTLLGIVYARGLEWNFSAQEPLPQFCEMTYGFLPCTTTVLGNLFLIVVYGFLMFLAARYLSTASELLLEILGPGLVGGLFLPMLGSLPDSLLILVSGLSGSQETAQSQVLVGMGLLAGSAVVLLTLLWGSCVVVGKTDIVGSTTIDLQDTKGFTST</sequence>
<evidence type="ECO:0000256" key="10">
    <source>
        <dbReference type="SAM" id="SignalP"/>
    </source>
</evidence>
<protein>
    <submittedName>
        <fullName evidence="12">Calcium-binding ef-hand</fullName>
    </submittedName>
</protein>
<feature type="transmembrane region" description="Helical" evidence="9">
    <location>
        <begin position="405"/>
        <end position="424"/>
    </location>
</feature>
<feature type="non-terminal residue" evidence="12">
    <location>
        <position position="645"/>
    </location>
</feature>
<feature type="transmembrane region" description="Helical" evidence="9">
    <location>
        <begin position="555"/>
        <end position="574"/>
    </location>
</feature>
<dbReference type="EMBL" id="JABWDY010042123">
    <property type="protein sequence ID" value="KAF5176886.1"/>
    <property type="molecule type" value="Genomic_DNA"/>
</dbReference>
<evidence type="ECO:0000256" key="5">
    <source>
        <dbReference type="ARBA" id="ARBA00022837"/>
    </source>
</evidence>